<dbReference type="AlphaFoldDB" id="A0A518ETU3"/>
<keyword evidence="3" id="KW-1185">Reference proteome</keyword>
<evidence type="ECO:0000256" key="1">
    <source>
        <dbReference type="SAM" id="Coils"/>
    </source>
</evidence>
<keyword evidence="1" id="KW-0175">Coiled coil</keyword>
<dbReference type="SUPFAM" id="SSF52540">
    <property type="entry name" value="P-loop containing nucleoside triphosphate hydrolases"/>
    <property type="match status" value="1"/>
</dbReference>
<sequence>MLESGAARGACGGHVRRAIDRLDRDLLPRTAGGHEHLVAGIVGPNNAGKSALFNSLVAGPLLPGSPAVRSISPSLPTGGATRRLVGALSPELRQILESEPTLQRFPMRGIMPGPDGVMAATEAAGEGEVAELLLVETDTLPATLLLVDTPDFDSVLQENRLVTDALLAVADVAIVVVTRHTYQNHDVIEFLKGWLGHGRPWVLVYNESIDPATTLKHAAKIAEDLDGDPEAVFHAEFDVGVARGEHALVPLRLVSDGDGAQADGAQADGASAVAGVPMGQWLRDLGDEGDLKARALSASLAGLDRDLEALSAEARHLAAAVERVQSVAEEHARRLSAAVAREAMPMGPFLEAFREVLDERPTAIQRELRRGLKWTGNQVAGTAKWISDKVRGQTPSTSPGAEAEAAKAATLHAVECAELSSRWSAFVEPLLVELREMRRAEDTPQEVRDALQALTSPRAASEALERAKSTLGLDPDLMREYRVACREIIAKELDEGSSEWALQLAVDALHLLPLGVAGAVIVHTGGMGADLAVAGGGALSAAAAERLSRTLGTGVAMSARNRWVELRTPKIVEAVVAGLLGEGPSHDSAESLTALRSEAARVSAVR</sequence>
<name>A0A518ETU3_9BACT</name>
<evidence type="ECO:0000313" key="2">
    <source>
        <dbReference type="EMBL" id="QDV07503.1"/>
    </source>
</evidence>
<gene>
    <name evidence="2" type="ORF">Poly30_30290</name>
</gene>
<feature type="coiled-coil region" evidence="1">
    <location>
        <begin position="293"/>
        <end position="320"/>
    </location>
</feature>
<organism evidence="2 3">
    <name type="scientific">Saltatorellus ferox</name>
    <dbReference type="NCBI Taxonomy" id="2528018"/>
    <lineage>
        <taxon>Bacteria</taxon>
        <taxon>Pseudomonadati</taxon>
        <taxon>Planctomycetota</taxon>
        <taxon>Planctomycetia</taxon>
        <taxon>Planctomycetia incertae sedis</taxon>
        <taxon>Saltatorellus</taxon>
    </lineage>
</organism>
<dbReference type="Gene3D" id="3.40.50.300">
    <property type="entry name" value="P-loop containing nucleotide triphosphate hydrolases"/>
    <property type="match status" value="1"/>
</dbReference>
<protein>
    <submittedName>
        <fullName evidence="2">Uncharacterized protein</fullName>
    </submittedName>
</protein>
<dbReference type="InterPro" id="IPR027417">
    <property type="entry name" value="P-loop_NTPase"/>
</dbReference>
<evidence type="ECO:0000313" key="3">
    <source>
        <dbReference type="Proteomes" id="UP000320390"/>
    </source>
</evidence>
<accession>A0A518ETU3</accession>
<dbReference type="EMBL" id="CP036434">
    <property type="protein sequence ID" value="QDV07503.1"/>
    <property type="molecule type" value="Genomic_DNA"/>
</dbReference>
<dbReference type="Proteomes" id="UP000320390">
    <property type="component" value="Chromosome"/>
</dbReference>
<proteinExistence type="predicted"/>
<reference evidence="2 3" key="1">
    <citation type="submission" date="2019-02" db="EMBL/GenBank/DDBJ databases">
        <title>Deep-cultivation of Planctomycetes and their phenomic and genomic characterization uncovers novel biology.</title>
        <authorList>
            <person name="Wiegand S."/>
            <person name="Jogler M."/>
            <person name="Boedeker C."/>
            <person name="Pinto D."/>
            <person name="Vollmers J."/>
            <person name="Rivas-Marin E."/>
            <person name="Kohn T."/>
            <person name="Peeters S.H."/>
            <person name="Heuer A."/>
            <person name="Rast P."/>
            <person name="Oberbeckmann S."/>
            <person name="Bunk B."/>
            <person name="Jeske O."/>
            <person name="Meyerdierks A."/>
            <person name="Storesund J.E."/>
            <person name="Kallscheuer N."/>
            <person name="Luecker S."/>
            <person name="Lage O.M."/>
            <person name="Pohl T."/>
            <person name="Merkel B.J."/>
            <person name="Hornburger P."/>
            <person name="Mueller R.-W."/>
            <person name="Bruemmer F."/>
            <person name="Labrenz M."/>
            <person name="Spormann A.M."/>
            <person name="Op den Camp H."/>
            <person name="Overmann J."/>
            <person name="Amann R."/>
            <person name="Jetten M.S.M."/>
            <person name="Mascher T."/>
            <person name="Medema M.H."/>
            <person name="Devos D.P."/>
            <person name="Kaster A.-K."/>
            <person name="Ovreas L."/>
            <person name="Rohde M."/>
            <person name="Galperin M.Y."/>
            <person name="Jogler C."/>
        </authorList>
    </citation>
    <scope>NUCLEOTIDE SEQUENCE [LARGE SCALE GENOMIC DNA]</scope>
    <source>
        <strain evidence="2 3">Poly30</strain>
    </source>
</reference>